<dbReference type="InterPro" id="IPR055360">
    <property type="entry name" value="bAvd"/>
</dbReference>
<dbReference type="CDD" id="cd16376">
    <property type="entry name" value="Avd_like"/>
    <property type="match status" value="1"/>
</dbReference>
<protein>
    <submittedName>
        <fullName evidence="2">23S rRNA-intervening sequence protein</fullName>
    </submittedName>
</protein>
<name>A0A1H8U728_9FIRM</name>
<dbReference type="EMBL" id="FODY01000008">
    <property type="protein sequence ID" value="SEO98857.1"/>
    <property type="molecule type" value="Genomic_DNA"/>
</dbReference>
<reference evidence="2 3" key="1">
    <citation type="submission" date="2016-10" db="EMBL/GenBank/DDBJ databases">
        <authorList>
            <person name="de Groot N.N."/>
        </authorList>
    </citation>
    <scope>NUCLEOTIDE SEQUENCE [LARGE SCALE GENOMIC DNA]</scope>
    <source>
        <strain evidence="2 3">DSM 13305</strain>
    </source>
</reference>
<dbReference type="Proteomes" id="UP000198847">
    <property type="component" value="Unassembled WGS sequence"/>
</dbReference>
<sequence length="112" mass="13282">MAMEELKLLTRLEELDQYSHIVLQQYPKHEKYVLATQIRQTLAELIHQTIRCAKRFHKKTSLQDMDIEVEYLRALIRKSHALGYINIHRYEVWIGHVNEIGKIVGGWIKATK</sequence>
<dbReference type="Pfam" id="PF22296">
    <property type="entry name" value="bAvd"/>
    <property type="match status" value="1"/>
</dbReference>
<gene>
    <name evidence="2" type="ORF">SAMN04490178_10855</name>
</gene>
<evidence type="ECO:0000259" key="1">
    <source>
        <dbReference type="Pfam" id="PF22296"/>
    </source>
</evidence>
<accession>A0A1H8U728</accession>
<dbReference type="AlphaFoldDB" id="A0A1H8U728"/>
<dbReference type="SUPFAM" id="SSF158446">
    <property type="entry name" value="IVS-encoded protein-like"/>
    <property type="match status" value="1"/>
</dbReference>
<dbReference type="RefSeq" id="WP_143050592.1">
    <property type="nucleotide sequence ID" value="NZ_FODY01000008.1"/>
</dbReference>
<dbReference type="InterPro" id="IPR036583">
    <property type="entry name" value="23S_rRNA_IVS_sf"/>
</dbReference>
<organism evidence="2 3">
    <name type="scientific">Propionispora vibrioides</name>
    <dbReference type="NCBI Taxonomy" id="112903"/>
    <lineage>
        <taxon>Bacteria</taxon>
        <taxon>Bacillati</taxon>
        <taxon>Bacillota</taxon>
        <taxon>Negativicutes</taxon>
        <taxon>Selenomonadales</taxon>
        <taxon>Sporomusaceae</taxon>
        <taxon>Propionispora</taxon>
    </lineage>
</organism>
<evidence type="ECO:0000313" key="2">
    <source>
        <dbReference type="EMBL" id="SEO98857.1"/>
    </source>
</evidence>
<feature type="domain" description="bAvd-like" evidence="1">
    <location>
        <begin position="10"/>
        <end position="110"/>
    </location>
</feature>
<dbReference type="STRING" id="112903.SAMN04490178_10855"/>
<dbReference type="NCBIfam" id="NF033474">
    <property type="entry name" value="DivGenRetAVD"/>
    <property type="match status" value="1"/>
</dbReference>
<keyword evidence="3" id="KW-1185">Reference proteome</keyword>
<evidence type="ECO:0000313" key="3">
    <source>
        <dbReference type="Proteomes" id="UP000198847"/>
    </source>
</evidence>
<proteinExistence type="predicted"/>
<dbReference type="OrthoDB" id="9814817at2"/>
<dbReference type="Gene3D" id="1.20.1440.60">
    <property type="entry name" value="23S rRNA-intervening sequence"/>
    <property type="match status" value="1"/>
</dbReference>